<dbReference type="AlphaFoldDB" id="A0A367GR94"/>
<dbReference type="PANTHER" id="PTHR43037:SF1">
    <property type="entry name" value="BLL1128 PROTEIN"/>
    <property type="match status" value="1"/>
</dbReference>
<evidence type="ECO:0000313" key="5">
    <source>
        <dbReference type="Proteomes" id="UP000253209"/>
    </source>
</evidence>
<evidence type="ECO:0000313" key="4">
    <source>
        <dbReference type="EMBL" id="RCH55595.1"/>
    </source>
</evidence>
<protein>
    <recommendedName>
        <fullName evidence="3">Dienelactone hydrolase domain-containing protein</fullName>
    </recommendedName>
</protein>
<dbReference type="InterPro" id="IPR029058">
    <property type="entry name" value="AB_hydrolase_fold"/>
</dbReference>
<dbReference type="InterPro" id="IPR050955">
    <property type="entry name" value="Plant_Biomass_Hydrol_Est"/>
</dbReference>
<dbReference type="PANTHER" id="PTHR43037">
    <property type="entry name" value="UNNAMED PRODUCT-RELATED"/>
    <property type="match status" value="1"/>
</dbReference>
<gene>
    <name evidence="4" type="ORF">DJ568_06800</name>
</gene>
<dbReference type="Proteomes" id="UP000253209">
    <property type="component" value="Unassembled WGS sequence"/>
</dbReference>
<evidence type="ECO:0000256" key="2">
    <source>
        <dbReference type="SAM" id="SignalP"/>
    </source>
</evidence>
<evidence type="ECO:0000259" key="3">
    <source>
        <dbReference type="Pfam" id="PF01738"/>
    </source>
</evidence>
<dbReference type="GO" id="GO:0016787">
    <property type="term" value="F:hydrolase activity"/>
    <property type="evidence" value="ECO:0007669"/>
    <property type="project" value="InterPro"/>
</dbReference>
<feature type="domain" description="Dienelactone hydrolase" evidence="3">
    <location>
        <begin position="111"/>
        <end position="206"/>
    </location>
</feature>
<dbReference type="Pfam" id="PF01738">
    <property type="entry name" value="DLH"/>
    <property type="match status" value="1"/>
</dbReference>
<feature type="signal peptide" evidence="2">
    <location>
        <begin position="1"/>
        <end position="20"/>
    </location>
</feature>
<sequence length="319" mass="36580">MIRKLACLVSFCILALSAMAQQTHEKIIRETRYLLYLPDDYMQDTARRFPMMIFLHGSGERGTDLNKVKVNGPPMMIEKGKKYPFIVVSPQAGERGWEESELYNMLLGIQQKYRVDGQRIYLTGLSMGGYGTWEFAMKHPELFAAIAPICGGADTTDIHTLRNMPVWAFHGMKDDVVPPEQSIRVVNALKKYNPSVKLTLYPDANHNSWDVTYNNDSLYTWMLQHTRFTYKQVKVKQSVLNSYAGTYVSNSDTLKVISDKGCIILRVTPTYSVELKPASDKLFFIEPGEPVDIEFVKRGKDEFFIVSQNKRTEYKKISR</sequence>
<comment type="caution">
    <text evidence="4">The sequence shown here is derived from an EMBL/GenBank/DDBJ whole genome shotgun (WGS) entry which is preliminary data.</text>
</comment>
<feature type="chain" id="PRO_5016696008" description="Dienelactone hydrolase domain-containing protein" evidence="2">
    <location>
        <begin position="21"/>
        <end position="319"/>
    </location>
</feature>
<evidence type="ECO:0000256" key="1">
    <source>
        <dbReference type="ARBA" id="ARBA00022729"/>
    </source>
</evidence>
<reference evidence="4 5" key="1">
    <citation type="submission" date="2018-05" db="EMBL/GenBank/DDBJ databases">
        <title>Mucilaginibacter hurinus sp. nov., isolated from briquette warehouse soil.</title>
        <authorList>
            <person name="Choi L."/>
        </authorList>
    </citation>
    <scope>NUCLEOTIDE SEQUENCE [LARGE SCALE GENOMIC DNA]</scope>
    <source>
        <strain evidence="4 5">ZR32</strain>
    </source>
</reference>
<dbReference type="InterPro" id="IPR002925">
    <property type="entry name" value="Dienelactn_hydro"/>
</dbReference>
<dbReference type="OrthoDB" id="9764953at2"/>
<accession>A0A367GR94</accession>
<keyword evidence="5" id="KW-1185">Reference proteome</keyword>
<dbReference type="RefSeq" id="WP_114004510.1">
    <property type="nucleotide sequence ID" value="NZ_QGDC01000003.1"/>
</dbReference>
<proteinExistence type="predicted"/>
<keyword evidence="1 2" id="KW-0732">Signal</keyword>
<dbReference type="SUPFAM" id="SSF53474">
    <property type="entry name" value="alpha/beta-Hydrolases"/>
    <property type="match status" value="1"/>
</dbReference>
<dbReference type="EMBL" id="QGDC01000003">
    <property type="protein sequence ID" value="RCH55595.1"/>
    <property type="molecule type" value="Genomic_DNA"/>
</dbReference>
<name>A0A367GR94_9SPHI</name>
<dbReference type="Gene3D" id="3.40.50.1820">
    <property type="entry name" value="alpha/beta hydrolase"/>
    <property type="match status" value="1"/>
</dbReference>
<organism evidence="4 5">
    <name type="scientific">Mucilaginibacter hurinus</name>
    <dbReference type="NCBI Taxonomy" id="2201324"/>
    <lineage>
        <taxon>Bacteria</taxon>
        <taxon>Pseudomonadati</taxon>
        <taxon>Bacteroidota</taxon>
        <taxon>Sphingobacteriia</taxon>
        <taxon>Sphingobacteriales</taxon>
        <taxon>Sphingobacteriaceae</taxon>
        <taxon>Mucilaginibacter</taxon>
    </lineage>
</organism>